<evidence type="ECO:0000256" key="1">
    <source>
        <dbReference type="ARBA" id="ARBA00022491"/>
    </source>
</evidence>
<proteinExistence type="predicted"/>
<reference evidence="5 6" key="1">
    <citation type="journal article" date="2024" name="G3 (Bethesda)">
        <title>Genome assembly of Hibiscus sabdariffa L. provides insights into metabolisms of medicinal natural products.</title>
        <authorList>
            <person name="Kim T."/>
        </authorList>
    </citation>
    <scope>NUCLEOTIDE SEQUENCE [LARGE SCALE GENOMIC DNA]</scope>
    <source>
        <strain evidence="5">TK-2024</strain>
        <tissue evidence="5">Old leaves</tissue>
    </source>
</reference>
<comment type="caution">
    <text evidence="5">The sequence shown here is derived from an EMBL/GenBank/DDBJ whole genome shotgun (WGS) entry which is preliminary data.</text>
</comment>
<evidence type="ECO:0000256" key="3">
    <source>
        <dbReference type="ARBA" id="ARBA00023163"/>
    </source>
</evidence>
<dbReference type="EMBL" id="JBBPBN010000010">
    <property type="protein sequence ID" value="KAK9031205.1"/>
    <property type="molecule type" value="Genomic_DNA"/>
</dbReference>
<keyword evidence="2" id="KW-0805">Transcription regulation</keyword>
<evidence type="ECO:0000313" key="5">
    <source>
        <dbReference type="EMBL" id="KAK9031205.1"/>
    </source>
</evidence>
<feature type="compositionally biased region" description="Basic residues" evidence="4">
    <location>
        <begin position="21"/>
        <end position="30"/>
    </location>
</feature>
<dbReference type="InterPro" id="IPR040356">
    <property type="entry name" value="SPEAR"/>
</dbReference>
<feature type="compositionally biased region" description="Polar residues" evidence="4">
    <location>
        <begin position="228"/>
        <end position="245"/>
    </location>
</feature>
<dbReference type="Proteomes" id="UP001396334">
    <property type="component" value="Unassembled WGS sequence"/>
</dbReference>
<dbReference type="PANTHER" id="PTHR33388">
    <property type="entry name" value="OS01G0212500 PROTEIN"/>
    <property type="match status" value="1"/>
</dbReference>
<gene>
    <name evidence="5" type="ORF">V6N11_032592</name>
</gene>
<name>A0ABR2T1N3_9ROSI</name>
<keyword evidence="1" id="KW-0678">Repressor</keyword>
<evidence type="ECO:0000256" key="4">
    <source>
        <dbReference type="SAM" id="MobiDB-lite"/>
    </source>
</evidence>
<organism evidence="5 6">
    <name type="scientific">Hibiscus sabdariffa</name>
    <name type="common">roselle</name>
    <dbReference type="NCBI Taxonomy" id="183260"/>
    <lineage>
        <taxon>Eukaryota</taxon>
        <taxon>Viridiplantae</taxon>
        <taxon>Streptophyta</taxon>
        <taxon>Embryophyta</taxon>
        <taxon>Tracheophyta</taxon>
        <taxon>Spermatophyta</taxon>
        <taxon>Magnoliopsida</taxon>
        <taxon>eudicotyledons</taxon>
        <taxon>Gunneridae</taxon>
        <taxon>Pentapetalae</taxon>
        <taxon>rosids</taxon>
        <taxon>malvids</taxon>
        <taxon>Malvales</taxon>
        <taxon>Malvaceae</taxon>
        <taxon>Malvoideae</taxon>
        <taxon>Hibiscus</taxon>
    </lineage>
</organism>
<feature type="region of interest" description="Disordered" evidence="4">
    <location>
        <begin position="211"/>
        <end position="251"/>
    </location>
</feature>
<sequence>MANASGGVGDYRNEYESSGLRKVKKQKIPKRGPGVAELEKILREQEEKNGHIEKGNGNGGICSSSLPVSAVHCHGNGSSWSNGRSKGVYIGRSGVFLPEQTLLPISWGSSPSETTWKHEEAPKMATGLSFPVLVPNGSAPPPMLQKNRLPMMMGTTKRPRPSFPVENWQLVAPTPFHFQPIRPQLSRLDPLSSSSNNGVFNFGISRDQIPLPTSPSELNMKACVSDHGNPSGNSSRPATTQNSPPDLSKFNKQYFPFHENTEGSLLQNSSSSSESEVSGYSKGFFSLLLQPEELQRGTTSAGDMLCLKTEKCCTEKTGDFIDLNLKL</sequence>
<protein>
    <submittedName>
        <fullName evidence="5">Uncharacterized protein</fullName>
    </submittedName>
</protein>
<keyword evidence="6" id="KW-1185">Reference proteome</keyword>
<evidence type="ECO:0000256" key="2">
    <source>
        <dbReference type="ARBA" id="ARBA00023015"/>
    </source>
</evidence>
<evidence type="ECO:0000313" key="6">
    <source>
        <dbReference type="Proteomes" id="UP001396334"/>
    </source>
</evidence>
<feature type="region of interest" description="Disordered" evidence="4">
    <location>
        <begin position="1"/>
        <end position="36"/>
    </location>
</feature>
<keyword evidence="3" id="KW-0804">Transcription</keyword>
<dbReference type="PANTHER" id="PTHR33388:SF19">
    <property type="entry name" value="SPOROCYTELESS-LIKE EAR-CONTAINING PROTEIN"/>
    <property type="match status" value="1"/>
</dbReference>
<accession>A0ABR2T1N3</accession>